<proteinExistence type="predicted"/>
<accession>A0A1G8ZMW7</accession>
<dbReference type="Proteomes" id="UP000198856">
    <property type="component" value="Unassembled WGS sequence"/>
</dbReference>
<dbReference type="STRING" id="890420.SAMN05216226_1294"/>
<dbReference type="OrthoDB" id="102174at2157"/>
<dbReference type="PANTHER" id="PTHR43751">
    <property type="entry name" value="SULFATASE"/>
    <property type="match status" value="1"/>
</dbReference>
<sequence length="475" mass="55134">MRNQNNPNIVLIVLDSTRVDHLSCYEYGRETTPYLEKFTTDAVQYKQAFSAAPWTPPSHASMFTGQYPSNHKLMDSHMSMNVDFPTLAEFLNQNGYNTFGISPSAKLGAHTDLSDGFSDYFEMYRIPEFPKEIGDIIKIYLKNIKSWGRLVYNHIKQDGALHEFQASILKKRMNEYNRKNEPFFGFTNFLCAHNPYNPPQKFKQEFKSIDYEDIDMKKINYLSENGLYQYLSGETSVTEEEWTVLKDWYDAAIARADAKIEEVVEYLKKIGAYDDTLIIITADHGEHFGENSRVYHHFSVYDELIHVPLIVKYPNQKYSNTTVNKLVSLTDLYPTIYQLLTSSKVDKFDGTILPPLGDQEREFIFSEYGEPVGAMDLIKKYSNQVSQEVYEELYHGLQCCRTLDQKYIKVSGGDDEFYNLYENQSEKKNLIHESKEEIDKFKQAIESNLSTLPSMTADYDTDKDIRENLKELGYL</sequence>
<evidence type="ECO:0000313" key="3">
    <source>
        <dbReference type="Proteomes" id="UP000198856"/>
    </source>
</evidence>
<dbReference type="AlphaFoldDB" id="A0A1G8ZMW7"/>
<reference evidence="2 3" key="1">
    <citation type="submission" date="2016-10" db="EMBL/GenBank/DDBJ databases">
        <authorList>
            <person name="de Groot N.N."/>
        </authorList>
    </citation>
    <scope>NUCLEOTIDE SEQUENCE [LARGE SCALE GENOMIC DNA]</scope>
    <source>
        <strain evidence="2 3">IBRC-M10015</strain>
    </source>
</reference>
<dbReference type="EMBL" id="FNFC01000029">
    <property type="protein sequence ID" value="SDK16472.1"/>
    <property type="molecule type" value="Genomic_DNA"/>
</dbReference>
<organism evidence="2 3">
    <name type="scientific">Halovenus aranensis</name>
    <dbReference type="NCBI Taxonomy" id="890420"/>
    <lineage>
        <taxon>Archaea</taxon>
        <taxon>Methanobacteriati</taxon>
        <taxon>Methanobacteriota</taxon>
        <taxon>Stenosarchaea group</taxon>
        <taxon>Halobacteria</taxon>
        <taxon>Halobacteriales</taxon>
        <taxon>Haloarculaceae</taxon>
        <taxon>Halovenus</taxon>
    </lineage>
</organism>
<name>A0A1G8ZMW7_9EURY</name>
<gene>
    <name evidence="2" type="ORF">SAMN05216226_1294</name>
</gene>
<dbReference type="Pfam" id="PF00884">
    <property type="entry name" value="Sulfatase"/>
    <property type="match status" value="1"/>
</dbReference>
<evidence type="ECO:0000259" key="1">
    <source>
        <dbReference type="Pfam" id="PF00884"/>
    </source>
</evidence>
<protein>
    <submittedName>
        <fullName evidence="2">Arylsulfatase A</fullName>
    </submittedName>
</protein>
<dbReference type="Gene3D" id="3.40.720.10">
    <property type="entry name" value="Alkaline Phosphatase, subunit A"/>
    <property type="match status" value="1"/>
</dbReference>
<keyword evidence="3" id="KW-1185">Reference proteome</keyword>
<evidence type="ECO:0000313" key="2">
    <source>
        <dbReference type="EMBL" id="SDK16472.1"/>
    </source>
</evidence>
<dbReference type="CDD" id="cd16148">
    <property type="entry name" value="sulfatase_like"/>
    <property type="match status" value="1"/>
</dbReference>
<dbReference type="RefSeq" id="WP_092704845.1">
    <property type="nucleotide sequence ID" value="NZ_FNFC01000029.1"/>
</dbReference>
<dbReference type="InterPro" id="IPR017850">
    <property type="entry name" value="Alkaline_phosphatase_core_sf"/>
</dbReference>
<dbReference type="SUPFAM" id="SSF53649">
    <property type="entry name" value="Alkaline phosphatase-like"/>
    <property type="match status" value="1"/>
</dbReference>
<dbReference type="InterPro" id="IPR052701">
    <property type="entry name" value="GAG_Ulvan_Degrading_Sulfatases"/>
</dbReference>
<dbReference type="InterPro" id="IPR000917">
    <property type="entry name" value="Sulfatase_N"/>
</dbReference>
<feature type="domain" description="Sulfatase N-terminal" evidence="1">
    <location>
        <begin position="7"/>
        <end position="340"/>
    </location>
</feature>
<dbReference type="PANTHER" id="PTHR43751:SF3">
    <property type="entry name" value="SULFATASE N-TERMINAL DOMAIN-CONTAINING PROTEIN"/>
    <property type="match status" value="1"/>
</dbReference>